<reference evidence="2 3" key="1">
    <citation type="submission" date="2024-02" db="EMBL/GenBank/DDBJ databases">
        <authorList>
            <person name="Vignale AGUSTIN F."/>
            <person name="Sosa J E."/>
            <person name="Modenutti C."/>
        </authorList>
    </citation>
    <scope>NUCLEOTIDE SEQUENCE [LARGE SCALE GENOMIC DNA]</scope>
</reference>
<feature type="compositionally biased region" description="Polar residues" evidence="1">
    <location>
        <begin position="28"/>
        <end position="45"/>
    </location>
</feature>
<evidence type="ECO:0000256" key="1">
    <source>
        <dbReference type="SAM" id="MobiDB-lite"/>
    </source>
</evidence>
<evidence type="ECO:0000313" key="2">
    <source>
        <dbReference type="EMBL" id="CAK9152981.1"/>
    </source>
</evidence>
<name>A0ABC8SA09_9AQUA</name>
<dbReference type="AlphaFoldDB" id="A0ABC8SA09"/>
<sequence>PNSSLLSKLSSSSSVLPSDQPEKKMEKAQSSSSLTSLMRTKSDQLVETMAAAMAAMKSPMSSDQAGGGPESSGTLSRKSSKRLAAASPGRSNGSTGKNTHIRKSRSAQLKFDIDEVNSGAALSRASSASLGFSFSFTGFTVPADDVADLRSFSDDETRKCFEFIAHM</sequence>
<dbReference type="EMBL" id="CAUOFW020002314">
    <property type="protein sequence ID" value="CAK9152981.1"/>
    <property type="molecule type" value="Genomic_DNA"/>
</dbReference>
<protein>
    <submittedName>
        <fullName evidence="2">Uncharacterized protein</fullName>
    </submittedName>
</protein>
<dbReference type="Proteomes" id="UP001642360">
    <property type="component" value="Unassembled WGS sequence"/>
</dbReference>
<proteinExistence type="predicted"/>
<organism evidence="2 3">
    <name type="scientific">Ilex paraguariensis</name>
    <name type="common">yerba mate</name>
    <dbReference type="NCBI Taxonomy" id="185542"/>
    <lineage>
        <taxon>Eukaryota</taxon>
        <taxon>Viridiplantae</taxon>
        <taxon>Streptophyta</taxon>
        <taxon>Embryophyta</taxon>
        <taxon>Tracheophyta</taxon>
        <taxon>Spermatophyta</taxon>
        <taxon>Magnoliopsida</taxon>
        <taxon>eudicotyledons</taxon>
        <taxon>Gunneridae</taxon>
        <taxon>Pentapetalae</taxon>
        <taxon>asterids</taxon>
        <taxon>campanulids</taxon>
        <taxon>Aquifoliales</taxon>
        <taxon>Aquifoliaceae</taxon>
        <taxon>Ilex</taxon>
    </lineage>
</organism>
<feature type="compositionally biased region" description="Low complexity" evidence="1">
    <location>
        <begin position="1"/>
        <end position="18"/>
    </location>
</feature>
<evidence type="ECO:0000313" key="3">
    <source>
        <dbReference type="Proteomes" id="UP001642360"/>
    </source>
</evidence>
<comment type="caution">
    <text evidence="2">The sequence shown here is derived from an EMBL/GenBank/DDBJ whole genome shotgun (WGS) entry which is preliminary data.</text>
</comment>
<feature type="non-terminal residue" evidence="2">
    <location>
        <position position="1"/>
    </location>
</feature>
<feature type="compositionally biased region" description="Polar residues" evidence="1">
    <location>
        <begin position="89"/>
        <end position="98"/>
    </location>
</feature>
<keyword evidence="3" id="KW-1185">Reference proteome</keyword>
<accession>A0ABC8SA09</accession>
<gene>
    <name evidence="2" type="ORF">ILEXP_LOCUS21213</name>
</gene>
<feature type="region of interest" description="Disordered" evidence="1">
    <location>
        <begin position="1"/>
        <end position="107"/>
    </location>
</feature>